<dbReference type="GO" id="GO:0003729">
    <property type="term" value="F:mRNA binding"/>
    <property type="evidence" value="ECO:0007669"/>
    <property type="project" value="UniProtKB-UniRule"/>
</dbReference>
<evidence type="ECO:0000313" key="4">
    <source>
        <dbReference type="RefSeq" id="XP_026655754.2"/>
    </source>
</evidence>
<proteinExistence type="inferred from homology"/>
<dbReference type="GO" id="GO:1990247">
    <property type="term" value="F:N6-methyladenosine-containing RNA reader activity"/>
    <property type="evidence" value="ECO:0007669"/>
    <property type="project" value="UniProtKB-UniRule"/>
</dbReference>
<dbReference type="AlphaFoldDB" id="A0A8B8IZF3"/>
<dbReference type="OrthoDB" id="306690at2759"/>
<feature type="region of interest" description="Disordered" evidence="2">
    <location>
        <begin position="50"/>
        <end position="132"/>
    </location>
</feature>
<reference evidence="3" key="1">
    <citation type="journal article" date="2019" name="Nat. Commun.">
        <title>Genome-wide association mapping of date palm fruit traits.</title>
        <authorList>
            <person name="Hazzouri K.M."/>
            <person name="Gros-Balthazard M."/>
            <person name="Flowers J.M."/>
            <person name="Copetti D."/>
            <person name="Lemansour A."/>
            <person name="Lebrun M."/>
            <person name="Masmoudi K."/>
            <person name="Ferrand S."/>
            <person name="Dhar M.I."/>
            <person name="Fresquez Z.A."/>
            <person name="Rosas U."/>
            <person name="Zhang J."/>
            <person name="Talag J."/>
            <person name="Lee S."/>
            <person name="Kudrna D."/>
            <person name="Powell R.F."/>
            <person name="Leitch I.J."/>
            <person name="Krueger R.R."/>
            <person name="Wing R.A."/>
            <person name="Amiri K.M.A."/>
            <person name="Purugganan M.D."/>
        </authorList>
    </citation>
    <scope>NUCLEOTIDE SEQUENCE [LARGE SCALE GENOMIC DNA]</scope>
    <source>
        <strain evidence="3">cv. Khalas</strain>
    </source>
</reference>
<keyword evidence="1" id="KW-0694">RNA-binding</keyword>
<dbReference type="GO" id="GO:0005737">
    <property type="term" value="C:cytoplasm"/>
    <property type="evidence" value="ECO:0007669"/>
    <property type="project" value="TreeGrafter"/>
</dbReference>
<dbReference type="RefSeq" id="XP_026655754.2">
    <property type="nucleotide sequence ID" value="XM_026799953.2"/>
</dbReference>
<dbReference type="KEGG" id="pda:113460990"/>
<keyword evidence="3" id="KW-1185">Reference proteome</keyword>
<dbReference type="Proteomes" id="UP000228380">
    <property type="component" value="Chromosome 16"/>
</dbReference>
<comment type="similarity">
    <text evidence="1">Belongs to the YTHDF family.</text>
</comment>
<gene>
    <name evidence="4" type="primary">LOC113460990</name>
</gene>
<organism evidence="3 4">
    <name type="scientific">Phoenix dactylifera</name>
    <name type="common">Date palm</name>
    <dbReference type="NCBI Taxonomy" id="42345"/>
    <lineage>
        <taxon>Eukaryota</taxon>
        <taxon>Viridiplantae</taxon>
        <taxon>Streptophyta</taxon>
        <taxon>Embryophyta</taxon>
        <taxon>Tracheophyta</taxon>
        <taxon>Spermatophyta</taxon>
        <taxon>Magnoliopsida</taxon>
        <taxon>Liliopsida</taxon>
        <taxon>Arecaceae</taxon>
        <taxon>Coryphoideae</taxon>
        <taxon>Phoeniceae</taxon>
        <taxon>Phoenix</taxon>
    </lineage>
</organism>
<evidence type="ECO:0000313" key="3">
    <source>
        <dbReference type="Proteomes" id="UP000228380"/>
    </source>
</evidence>
<accession>A0A8B8IZF3</accession>
<dbReference type="GeneID" id="113460990"/>
<dbReference type="GO" id="GO:0061157">
    <property type="term" value="P:mRNA destabilization"/>
    <property type="evidence" value="ECO:0007669"/>
    <property type="project" value="TreeGrafter"/>
</dbReference>
<comment type="function">
    <text evidence="1">Specifically recognizes and binds N6-methyladenosine (m6A)-containing RNAs, and regulates mRNA stability. M6A is a modification present at internal sites of mRNAs and some non-coding RNAs and plays a role in mRNA stability and processing.</text>
</comment>
<dbReference type="InterPro" id="IPR045168">
    <property type="entry name" value="YTH_prot"/>
</dbReference>
<dbReference type="PANTHER" id="PTHR12357:SF99">
    <property type="entry name" value="YTH DOMAIN-CONTAINING PROTEIN ECT2-RELATED"/>
    <property type="match status" value="1"/>
</dbReference>
<feature type="compositionally biased region" description="Polar residues" evidence="2">
    <location>
        <begin position="119"/>
        <end position="132"/>
    </location>
</feature>
<evidence type="ECO:0000256" key="2">
    <source>
        <dbReference type="SAM" id="MobiDB-lite"/>
    </source>
</evidence>
<sequence>MLTTVSLQVKLEEGLRMLEVFKDHTSKTSILDGFTFYEIRQKVMQERKAKQQQLQKKAVDGLPGDVENSKDGTNWKPRLQKPLVTVLEKGPVQGELKPSEESEAPAVSGVNPKDATPVTEEQVSKSSIAVGC</sequence>
<evidence type="ECO:0000256" key="1">
    <source>
        <dbReference type="RuleBase" id="RU369095"/>
    </source>
</evidence>
<protein>
    <recommendedName>
        <fullName evidence="1">YTH domain-containing family protein</fullName>
    </recommendedName>
</protein>
<name>A0A8B8IZF3_PHODC</name>
<dbReference type="PANTHER" id="PTHR12357">
    <property type="entry name" value="YTH YT521-B HOMOLOGY DOMAIN-CONTAINING"/>
    <property type="match status" value="1"/>
</dbReference>
<reference evidence="4" key="2">
    <citation type="submission" date="2025-08" db="UniProtKB">
        <authorList>
            <consortium name="RefSeq"/>
        </authorList>
    </citation>
    <scope>IDENTIFICATION</scope>
    <source>
        <tissue evidence="4">Young leaves</tissue>
    </source>
</reference>